<evidence type="ECO:0000313" key="1">
    <source>
        <dbReference type="EMBL" id="KAK0050196.1"/>
    </source>
</evidence>
<evidence type="ECO:0000313" key="2">
    <source>
        <dbReference type="Proteomes" id="UP001233172"/>
    </source>
</evidence>
<protein>
    <submittedName>
        <fullName evidence="1">Uncharacterized protein</fullName>
    </submittedName>
</protein>
<comment type="caution">
    <text evidence="1">The sequence shown here is derived from an EMBL/GenBank/DDBJ whole genome shotgun (WGS) entry which is preliminary data.</text>
</comment>
<keyword evidence="2" id="KW-1185">Reference proteome</keyword>
<dbReference type="AlphaFoldDB" id="A0AAD8F4N7"/>
<gene>
    <name evidence="1" type="ORF">Bpfe_020414</name>
</gene>
<dbReference type="Proteomes" id="UP001233172">
    <property type="component" value="Unassembled WGS sequence"/>
</dbReference>
<accession>A0AAD8F4N7</accession>
<sequence length="86" mass="9456">MSRCHRAFNTSGTCLYRAIPLTSLNDEKEGRKSSVNRIVCLGCPLIDIETVTSIVSTPSRWTATVRRLIVKNPLGSFDSIAVQCIS</sequence>
<reference evidence="1" key="2">
    <citation type="submission" date="2023-04" db="EMBL/GenBank/DDBJ databases">
        <authorList>
            <person name="Bu L."/>
            <person name="Lu L."/>
            <person name="Laidemitt M.R."/>
            <person name="Zhang S.M."/>
            <person name="Mutuku M."/>
            <person name="Mkoji G."/>
            <person name="Steinauer M."/>
            <person name="Loker E.S."/>
        </authorList>
    </citation>
    <scope>NUCLEOTIDE SEQUENCE</scope>
    <source>
        <strain evidence="1">KasaAsao</strain>
        <tissue evidence="1">Whole Snail</tissue>
    </source>
</reference>
<name>A0AAD8F4N7_BIOPF</name>
<dbReference type="EMBL" id="JASAOG010000117">
    <property type="protein sequence ID" value="KAK0050196.1"/>
    <property type="molecule type" value="Genomic_DNA"/>
</dbReference>
<reference evidence="1" key="1">
    <citation type="journal article" date="2023" name="PLoS Negl. Trop. Dis.">
        <title>A genome sequence for Biomphalaria pfeifferi, the major vector snail for the human-infecting parasite Schistosoma mansoni.</title>
        <authorList>
            <person name="Bu L."/>
            <person name="Lu L."/>
            <person name="Laidemitt M.R."/>
            <person name="Zhang S.M."/>
            <person name="Mutuku M."/>
            <person name="Mkoji G."/>
            <person name="Steinauer M."/>
            <person name="Loker E.S."/>
        </authorList>
    </citation>
    <scope>NUCLEOTIDE SEQUENCE</scope>
    <source>
        <strain evidence="1">KasaAsao</strain>
    </source>
</reference>
<proteinExistence type="predicted"/>
<organism evidence="1 2">
    <name type="scientific">Biomphalaria pfeifferi</name>
    <name type="common">Bloodfluke planorb</name>
    <name type="synonym">Freshwater snail</name>
    <dbReference type="NCBI Taxonomy" id="112525"/>
    <lineage>
        <taxon>Eukaryota</taxon>
        <taxon>Metazoa</taxon>
        <taxon>Spiralia</taxon>
        <taxon>Lophotrochozoa</taxon>
        <taxon>Mollusca</taxon>
        <taxon>Gastropoda</taxon>
        <taxon>Heterobranchia</taxon>
        <taxon>Euthyneura</taxon>
        <taxon>Panpulmonata</taxon>
        <taxon>Hygrophila</taxon>
        <taxon>Lymnaeoidea</taxon>
        <taxon>Planorbidae</taxon>
        <taxon>Biomphalaria</taxon>
    </lineage>
</organism>